<gene>
    <name evidence="2" type="ORF">PBT88_12575</name>
</gene>
<feature type="transmembrane region" description="Helical" evidence="1">
    <location>
        <begin position="321"/>
        <end position="340"/>
    </location>
</feature>
<evidence type="ECO:0008006" key="4">
    <source>
        <dbReference type="Google" id="ProtNLM"/>
    </source>
</evidence>
<keyword evidence="1" id="KW-1133">Transmembrane helix</keyword>
<feature type="transmembrane region" description="Helical" evidence="1">
    <location>
        <begin position="131"/>
        <end position="152"/>
    </location>
</feature>
<reference evidence="2 3" key="1">
    <citation type="submission" date="2022-12" db="EMBL/GenBank/DDBJ databases">
        <title>Sphingomonas abieness sp. nov., an endophytic bacterium isolated from Abies koreana.</title>
        <authorList>
            <person name="Jiang L."/>
            <person name="Lee J."/>
        </authorList>
    </citation>
    <scope>NUCLEOTIDE SEQUENCE [LARGE SCALE GENOMIC DNA]</scope>
    <source>
        <strain evidence="3">PAMB 00755</strain>
    </source>
</reference>
<feature type="transmembrane region" description="Helical" evidence="1">
    <location>
        <begin position="346"/>
        <end position="364"/>
    </location>
</feature>
<name>A0ABY7NHN4_9SPHN</name>
<evidence type="ECO:0000313" key="2">
    <source>
        <dbReference type="EMBL" id="WBO21039.1"/>
    </source>
</evidence>
<organism evidence="2 3">
    <name type="scientific">Sphingomonas abietis</name>
    <dbReference type="NCBI Taxonomy" id="3012344"/>
    <lineage>
        <taxon>Bacteria</taxon>
        <taxon>Pseudomonadati</taxon>
        <taxon>Pseudomonadota</taxon>
        <taxon>Alphaproteobacteria</taxon>
        <taxon>Sphingomonadales</taxon>
        <taxon>Sphingomonadaceae</taxon>
        <taxon>Sphingomonas</taxon>
    </lineage>
</organism>
<dbReference type="SUPFAM" id="SSF103473">
    <property type="entry name" value="MFS general substrate transporter"/>
    <property type="match status" value="1"/>
</dbReference>
<keyword evidence="1" id="KW-0812">Transmembrane</keyword>
<feature type="transmembrane region" description="Helical" evidence="1">
    <location>
        <begin position="259"/>
        <end position="281"/>
    </location>
</feature>
<keyword evidence="1" id="KW-0472">Membrane</keyword>
<feature type="transmembrane region" description="Helical" evidence="1">
    <location>
        <begin position="103"/>
        <end position="124"/>
    </location>
</feature>
<feature type="transmembrane region" description="Helical" evidence="1">
    <location>
        <begin position="287"/>
        <end position="309"/>
    </location>
</feature>
<evidence type="ECO:0000256" key="1">
    <source>
        <dbReference type="SAM" id="Phobius"/>
    </source>
</evidence>
<accession>A0ABY7NHN4</accession>
<sequence>MPISRHSLDTLAGLWIGALGLASLGLQPQILLASVTTSLTAMEAGRLATLEIGAMAIASAVVICGAAGPFRSTLSGLGCALMAGGSLLAACSANIVTASAGRALAGIGEGILASAGVVAVLGSARPVRASAGFVTIAALPPLAGSVVLALIGRQIWGGNAPLLLLAAGGLLALIPVLFRRSRTPVPLPKPRPPAIGSVIVIMLLWLLNAIASACWTYLGALGAEQGLAPPFVAHSLSVGLLAQMAASILLAWRGPDARLALFLLIAVGAEGGGVLLASGAAGRPTAYLVATAIFGFALHAASPLVTGLFTQSDPTRRCSYLILPVTLLGIATGPAMASLFPDPASAFLAGGGLLIGVAVALAVFTQRPMPWARESFIAMP</sequence>
<dbReference type="RefSeq" id="WP_270075689.1">
    <property type="nucleotide sequence ID" value="NZ_CP115174.1"/>
</dbReference>
<dbReference type="Proteomes" id="UP001210865">
    <property type="component" value="Chromosome"/>
</dbReference>
<evidence type="ECO:0000313" key="3">
    <source>
        <dbReference type="Proteomes" id="UP001210865"/>
    </source>
</evidence>
<keyword evidence="3" id="KW-1185">Reference proteome</keyword>
<protein>
    <recommendedName>
        <fullName evidence="4">MFS transporter</fullName>
    </recommendedName>
</protein>
<feature type="transmembrane region" description="Helical" evidence="1">
    <location>
        <begin position="158"/>
        <end position="178"/>
    </location>
</feature>
<feature type="transmembrane region" description="Helical" evidence="1">
    <location>
        <begin position="198"/>
        <end position="219"/>
    </location>
</feature>
<dbReference type="EMBL" id="CP115174">
    <property type="protein sequence ID" value="WBO21039.1"/>
    <property type="molecule type" value="Genomic_DNA"/>
</dbReference>
<proteinExistence type="predicted"/>
<feature type="transmembrane region" description="Helical" evidence="1">
    <location>
        <begin position="49"/>
        <end position="70"/>
    </location>
</feature>
<dbReference type="InterPro" id="IPR036259">
    <property type="entry name" value="MFS_trans_sf"/>
</dbReference>
<feature type="transmembrane region" description="Helical" evidence="1">
    <location>
        <begin position="231"/>
        <end position="252"/>
    </location>
</feature>
<feature type="transmembrane region" description="Helical" evidence="1">
    <location>
        <begin position="77"/>
        <end position="97"/>
    </location>
</feature>